<proteinExistence type="predicted"/>
<dbReference type="Pfam" id="PF20067">
    <property type="entry name" value="SSL_N"/>
    <property type="match status" value="1"/>
</dbReference>
<keyword evidence="1" id="KW-1185">Reference proteome</keyword>
<dbReference type="Gene3D" id="2.120.10.30">
    <property type="entry name" value="TolB, C-terminal domain"/>
    <property type="match status" value="2"/>
</dbReference>
<dbReference type="PANTHER" id="PTHR10426:SF124">
    <property type="entry name" value="STRICTOSIDINE SYNTHASE CONSERVED REGION DOMAIN-CONTAINING PROTEIN"/>
    <property type="match status" value="1"/>
</dbReference>
<dbReference type="GO" id="GO:0012505">
    <property type="term" value="C:endomembrane system"/>
    <property type="evidence" value="ECO:0007669"/>
    <property type="project" value="TreeGrafter"/>
</dbReference>
<protein>
    <submittedName>
        <fullName evidence="2">Str_synth domain-containing protein</fullName>
    </submittedName>
</protein>
<reference evidence="2" key="1">
    <citation type="submission" date="2016-11" db="UniProtKB">
        <authorList>
            <consortium name="WormBaseParasite"/>
        </authorList>
    </citation>
    <scope>IDENTIFICATION</scope>
</reference>
<organism evidence="1 2">
    <name type="scientific">Heterorhabditis bacteriophora</name>
    <name type="common">Entomopathogenic nematode worm</name>
    <dbReference type="NCBI Taxonomy" id="37862"/>
    <lineage>
        <taxon>Eukaryota</taxon>
        <taxon>Metazoa</taxon>
        <taxon>Ecdysozoa</taxon>
        <taxon>Nematoda</taxon>
        <taxon>Chromadorea</taxon>
        <taxon>Rhabditida</taxon>
        <taxon>Rhabditina</taxon>
        <taxon>Rhabditomorpha</taxon>
        <taxon>Strongyloidea</taxon>
        <taxon>Heterorhabditidae</taxon>
        <taxon>Heterorhabditis</taxon>
    </lineage>
</organism>
<evidence type="ECO:0000313" key="1">
    <source>
        <dbReference type="Proteomes" id="UP000095283"/>
    </source>
</evidence>
<accession>A0A1I7XED1</accession>
<dbReference type="Proteomes" id="UP000095283">
    <property type="component" value="Unplaced"/>
</dbReference>
<name>A0A1I7XED1_HETBA</name>
<dbReference type="AlphaFoldDB" id="A0A1I7XED1"/>
<sequence>MSAKDQDASLVIALSITHVYVKSPISAVEYRLPTPLSLTGSLSVNDRLSEAELLLEDQIYGPESLAVNSKTGMIYTGLKTGLICEIKLLGEKPKIIRAVQLSSIEGCDGSYKMMNKCGRPLGMRYLNDFDFLPDGRIVLSESSNRFEDKDFLYDMLEHRPNGRAITTSINLKSPFRHTVA</sequence>
<dbReference type="InterPro" id="IPR011042">
    <property type="entry name" value="6-blade_b-propeller_TolB-like"/>
</dbReference>
<dbReference type="WBParaSite" id="Hba_15697">
    <property type="protein sequence ID" value="Hba_15697"/>
    <property type="gene ID" value="Hba_15697"/>
</dbReference>
<dbReference type="PANTHER" id="PTHR10426">
    <property type="entry name" value="STRICTOSIDINE SYNTHASE-RELATED"/>
    <property type="match status" value="1"/>
</dbReference>
<dbReference type="GO" id="GO:0016787">
    <property type="term" value="F:hydrolase activity"/>
    <property type="evidence" value="ECO:0007669"/>
    <property type="project" value="TreeGrafter"/>
</dbReference>
<evidence type="ECO:0000313" key="2">
    <source>
        <dbReference type="WBParaSite" id="Hba_15697"/>
    </source>
</evidence>